<evidence type="ECO:0000313" key="3">
    <source>
        <dbReference type="Proteomes" id="UP001333996"/>
    </source>
</evidence>
<sequence length="69" mass="7875">MYLVPTERRQRLRAELRTHVHDPMPDRPPPADDGAGRPTLLRRTFGGGASEVQREVVAAMRLGMRRGRR</sequence>
<name>A0ABU7FKX8_9ACTN</name>
<evidence type="ECO:0000313" key="2">
    <source>
        <dbReference type="EMBL" id="MED7824735.1"/>
    </source>
</evidence>
<dbReference type="RefSeq" id="WP_329509166.1">
    <property type="nucleotide sequence ID" value="NZ_BAAAYZ010000151.1"/>
</dbReference>
<proteinExistence type="predicted"/>
<evidence type="ECO:0000256" key="1">
    <source>
        <dbReference type="SAM" id="MobiDB-lite"/>
    </source>
</evidence>
<evidence type="ECO:0008006" key="4">
    <source>
        <dbReference type="Google" id="ProtNLM"/>
    </source>
</evidence>
<protein>
    <recommendedName>
        <fullName evidence="4">Acyl-CoA dehydrogenase/oxidase C-terminal domain-containing protein</fullName>
    </recommendedName>
</protein>
<gene>
    <name evidence="2" type="ORF">VXC91_22755</name>
</gene>
<organism evidence="2 3">
    <name type="scientific">Streptomyces chiangmaiensis</name>
    <dbReference type="NCBI Taxonomy" id="766497"/>
    <lineage>
        <taxon>Bacteria</taxon>
        <taxon>Bacillati</taxon>
        <taxon>Actinomycetota</taxon>
        <taxon>Actinomycetes</taxon>
        <taxon>Kitasatosporales</taxon>
        <taxon>Streptomycetaceae</taxon>
        <taxon>Streptomyces</taxon>
    </lineage>
</organism>
<keyword evidence="3" id="KW-1185">Reference proteome</keyword>
<comment type="caution">
    <text evidence="2">The sequence shown here is derived from an EMBL/GenBank/DDBJ whole genome shotgun (WGS) entry which is preliminary data.</text>
</comment>
<feature type="region of interest" description="Disordered" evidence="1">
    <location>
        <begin position="17"/>
        <end position="38"/>
    </location>
</feature>
<accession>A0ABU7FKX8</accession>
<dbReference type="EMBL" id="JAYWVC010000082">
    <property type="protein sequence ID" value="MED7824735.1"/>
    <property type="molecule type" value="Genomic_DNA"/>
</dbReference>
<dbReference type="Proteomes" id="UP001333996">
    <property type="component" value="Unassembled WGS sequence"/>
</dbReference>
<reference evidence="2" key="1">
    <citation type="submission" date="2024-01" db="EMBL/GenBank/DDBJ databases">
        <title>First draft genome sequence data of TA4-1, the type strain of Gram-positive actinobacterium Streptomyces chiangmaiensis.</title>
        <authorList>
            <person name="Yasawong M."/>
            <person name="Nantapong N."/>
        </authorList>
    </citation>
    <scope>NUCLEOTIDE SEQUENCE</scope>
    <source>
        <strain evidence="2">TA4-1</strain>
    </source>
</reference>